<dbReference type="GO" id="GO:0005829">
    <property type="term" value="C:cytosol"/>
    <property type="evidence" value="ECO:0007669"/>
    <property type="project" value="TreeGrafter"/>
</dbReference>
<dbReference type="GO" id="GO:0032541">
    <property type="term" value="C:cortical endoplasmic reticulum"/>
    <property type="evidence" value="ECO:0007669"/>
    <property type="project" value="TreeGrafter"/>
</dbReference>
<dbReference type="InterPro" id="IPR001849">
    <property type="entry name" value="PH_domain"/>
</dbReference>
<gene>
    <name evidence="11" type="ORF">K493DRAFT_260922</name>
</gene>
<evidence type="ECO:0000256" key="5">
    <source>
        <dbReference type="ARBA" id="ARBA00022553"/>
    </source>
</evidence>
<keyword evidence="7" id="KW-0446">Lipid-binding</keyword>
<feature type="compositionally biased region" description="Polar residues" evidence="9">
    <location>
        <begin position="221"/>
        <end position="238"/>
    </location>
</feature>
<evidence type="ECO:0000256" key="3">
    <source>
        <dbReference type="ARBA" id="ARBA00022448"/>
    </source>
</evidence>
<dbReference type="GO" id="GO:0035621">
    <property type="term" value="P:ER to Golgi ceramide transport"/>
    <property type="evidence" value="ECO:0007669"/>
    <property type="project" value="TreeGrafter"/>
</dbReference>
<dbReference type="FunFam" id="2.40.160.120:FF:000001">
    <property type="entry name" value="Oxysterol-binding protein"/>
    <property type="match status" value="1"/>
</dbReference>
<evidence type="ECO:0000256" key="6">
    <source>
        <dbReference type="ARBA" id="ARBA00023055"/>
    </source>
</evidence>
<keyword evidence="4" id="KW-0963">Cytoplasm</keyword>
<evidence type="ECO:0000256" key="8">
    <source>
        <dbReference type="RuleBase" id="RU003844"/>
    </source>
</evidence>
<dbReference type="GO" id="GO:0120009">
    <property type="term" value="P:intermembrane lipid transfer"/>
    <property type="evidence" value="ECO:0007669"/>
    <property type="project" value="UniProtKB-ARBA"/>
</dbReference>
<evidence type="ECO:0000313" key="12">
    <source>
        <dbReference type="Proteomes" id="UP000193498"/>
    </source>
</evidence>
<evidence type="ECO:0000259" key="10">
    <source>
        <dbReference type="PROSITE" id="PS50003"/>
    </source>
</evidence>
<dbReference type="InterPro" id="IPR037239">
    <property type="entry name" value="OSBP_sf"/>
</dbReference>
<dbReference type="SUPFAM" id="SSF144000">
    <property type="entry name" value="Oxysterol-binding protein-like"/>
    <property type="match status" value="1"/>
</dbReference>
<dbReference type="OrthoDB" id="1854502at2759"/>
<dbReference type="Pfam" id="PF01237">
    <property type="entry name" value="Oxysterol_BP"/>
    <property type="match status" value="1"/>
</dbReference>
<keyword evidence="6" id="KW-0445">Lipid transport</keyword>
<dbReference type="GO" id="GO:0006897">
    <property type="term" value="P:endocytosis"/>
    <property type="evidence" value="ECO:0007669"/>
    <property type="project" value="TreeGrafter"/>
</dbReference>
<feature type="domain" description="PH" evidence="10">
    <location>
        <begin position="1"/>
        <end position="77"/>
    </location>
</feature>
<dbReference type="InterPro" id="IPR000648">
    <property type="entry name" value="Oxysterol-bd"/>
</dbReference>
<dbReference type="Pfam" id="PF15409">
    <property type="entry name" value="PH_8"/>
    <property type="match status" value="1"/>
</dbReference>
<evidence type="ECO:0000256" key="4">
    <source>
        <dbReference type="ARBA" id="ARBA00022490"/>
    </source>
</evidence>
<dbReference type="PROSITE" id="PS50003">
    <property type="entry name" value="PH_DOMAIN"/>
    <property type="match status" value="1"/>
</dbReference>
<evidence type="ECO:0000256" key="9">
    <source>
        <dbReference type="SAM" id="MobiDB-lite"/>
    </source>
</evidence>
<dbReference type="Gene3D" id="2.30.29.30">
    <property type="entry name" value="Pleckstrin-homology domain (PH domain)/Phosphotyrosine-binding domain (PTB)"/>
    <property type="match status" value="1"/>
</dbReference>
<proteinExistence type="inferred from homology"/>
<dbReference type="InParanoid" id="A0A1Y1YAI4"/>
<comment type="caution">
    <text evidence="11">The sequence shown here is derived from an EMBL/GenBank/DDBJ whole genome shotgun (WGS) entry which is preliminary data.</text>
</comment>
<evidence type="ECO:0000256" key="1">
    <source>
        <dbReference type="ARBA" id="ARBA00004496"/>
    </source>
</evidence>
<dbReference type="InterPro" id="IPR011993">
    <property type="entry name" value="PH-like_dom_sf"/>
</dbReference>
<dbReference type="EMBL" id="MCFE01000190">
    <property type="protein sequence ID" value="ORX94973.1"/>
    <property type="molecule type" value="Genomic_DNA"/>
</dbReference>
<comment type="similarity">
    <text evidence="2 8">Belongs to the OSBP family.</text>
</comment>
<dbReference type="GO" id="GO:0034727">
    <property type="term" value="P:piecemeal microautophagy of the nucleus"/>
    <property type="evidence" value="ECO:0007669"/>
    <property type="project" value="TreeGrafter"/>
</dbReference>
<dbReference type="PANTHER" id="PTHR10972">
    <property type="entry name" value="OXYSTEROL-BINDING PROTEIN-RELATED"/>
    <property type="match status" value="1"/>
</dbReference>
<dbReference type="InterPro" id="IPR018494">
    <property type="entry name" value="Oxysterol-bd_CS"/>
</dbReference>
<evidence type="ECO:0000256" key="2">
    <source>
        <dbReference type="ARBA" id="ARBA00008842"/>
    </source>
</evidence>
<dbReference type="Gene3D" id="3.30.70.3490">
    <property type="match status" value="1"/>
</dbReference>
<dbReference type="Gene3D" id="2.40.160.120">
    <property type="match status" value="1"/>
</dbReference>
<dbReference type="PANTHER" id="PTHR10972:SF203">
    <property type="entry name" value="OXYSTEROL-BINDING PROTEIN HOMOLOG 3"/>
    <property type="match status" value="1"/>
</dbReference>
<dbReference type="GO" id="GO:0005886">
    <property type="term" value="C:plasma membrane"/>
    <property type="evidence" value="ECO:0007669"/>
    <property type="project" value="TreeGrafter"/>
</dbReference>
<sequence length="688" mass="77550">MQGWAKRWVQIDKGVLSYFKSPQSFCRGSIQIPLSVIYVVPGHRAINIDSGSCLYSLRALNAEDFEQWMDVIKKYSKQPDDDAIGEGLNHDTSGLIKPKSPNTEDLRIATLRQEASNALEPSLPFIKAKEECSTLITQLHEAKALTTLIQHDVNSVAPNPLILAEKLEHCLLTIEKAGVNIGNILSDESDKNVTLKSTISYLERENDDLKGNISTEDDSHSFSTKRNSRPVSIASSIGTGEDEFFDAPEIIISEDTSGDDDQIGTEDSSQLDEDEDDDDSFIESCELKGGCNEDGVELHALKDSAQTIYRRTVLPSPICGPDVSIMSILRKNVGKDLSSVAMPIALNEPLNLLQRLCEELEYSELLDKASEMDNSIDRLAYIAAFALSAYASTQSRTGRKPFNPLLGETYECVRPDKGFRFISEKVSHHPPVMACYAESVNFKFWQDSKINSKFWGKSMEMVPFGVVHVELTKHNEEYTYSKPSTWVRNMLAGTRYLEHSGDVRITNQSTKEYCILTFKEGGFFKSSNNEVRAVLHDAGGNPVRTLTGQWHHALWHDLGQDKLEMIWRAHPPLPNASDMYGFTQFAIELNEITPDIASKLPQTDTRLRPDQQLFEHGKVDEADEEKLRVEQLQRDRRKQLDSLGEAWTPQWFEKKSDPYSPEQESWLYTGGYWEARAQGPPPSKVQLW</sequence>
<dbReference type="AlphaFoldDB" id="A0A1Y1YAI4"/>
<protein>
    <recommendedName>
        <fullName evidence="10">PH domain-containing protein</fullName>
    </recommendedName>
</protein>
<dbReference type="PROSITE" id="PS01013">
    <property type="entry name" value="OSBP"/>
    <property type="match status" value="1"/>
</dbReference>
<organism evidence="11 12">
    <name type="scientific">Basidiobolus meristosporus CBS 931.73</name>
    <dbReference type="NCBI Taxonomy" id="1314790"/>
    <lineage>
        <taxon>Eukaryota</taxon>
        <taxon>Fungi</taxon>
        <taxon>Fungi incertae sedis</taxon>
        <taxon>Zoopagomycota</taxon>
        <taxon>Entomophthoromycotina</taxon>
        <taxon>Basidiobolomycetes</taxon>
        <taxon>Basidiobolales</taxon>
        <taxon>Basidiobolaceae</taxon>
        <taxon>Basidiobolus</taxon>
    </lineage>
</organism>
<feature type="region of interest" description="Disordered" evidence="9">
    <location>
        <begin position="254"/>
        <end position="279"/>
    </location>
</feature>
<dbReference type="GO" id="GO:0097038">
    <property type="term" value="C:perinuclear endoplasmic reticulum"/>
    <property type="evidence" value="ECO:0007669"/>
    <property type="project" value="TreeGrafter"/>
</dbReference>
<name>A0A1Y1YAI4_9FUNG</name>
<evidence type="ECO:0000256" key="7">
    <source>
        <dbReference type="ARBA" id="ARBA00023121"/>
    </source>
</evidence>
<dbReference type="SUPFAM" id="SSF50729">
    <property type="entry name" value="PH domain-like"/>
    <property type="match status" value="1"/>
</dbReference>
<keyword evidence="3" id="KW-0813">Transport</keyword>
<feature type="compositionally biased region" description="Acidic residues" evidence="9">
    <location>
        <begin position="256"/>
        <end position="279"/>
    </location>
</feature>
<evidence type="ECO:0000313" key="11">
    <source>
        <dbReference type="EMBL" id="ORX94973.1"/>
    </source>
</evidence>
<dbReference type="InterPro" id="IPR041680">
    <property type="entry name" value="PH_8"/>
</dbReference>
<dbReference type="GO" id="GO:0032934">
    <property type="term" value="F:sterol binding"/>
    <property type="evidence" value="ECO:0007669"/>
    <property type="project" value="TreeGrafter"/>
</dbReference>
<dbReference type="GO" id="GO:0006887">
    <property type="term" value="P:exocytosis"/>
    <property type="evidence" value="ECO:0007669"/>
    <property type="project" value="TreeGrafter"/>
</dbReference>
<reference evidence="11 12" key="1">
    <citation type="submission" date="2016-07" db="EMBL/GenBank/DDBJ databases">
        <title>Pervasive Adenine N6-methylation of Active Genes in Fungi.</title>
        <authorList>
            <consortium name="DOE Joint Genome Institute"/>
            <person name="Mondo S.J."/>
            <person name="Dannebaum R.O."/>
            <person name="Kuo R.C."/>
            <person name="Labutti K."/>
            <person name="Haridas S."/>
            <person name="Kuo A."/>
            <person name="Salamov A."/>
            <person name="Ahrendt S.R."/>
            <person name="Lipzen A."/>
            <person name="Sullivan W."/>
            <person name="Andreopoulos W.B."/>
            <person name="Clum A."/>
            <person name="Lindquist E."/>
            <person name="Daum C."/>
            <person name="Ramamoorthy G.K."/>
            <person name="Gryganskyi A."/>
            <person name="Culley D."/>
            <person name="Magnuson J.K."/>
            <person name="James T.Y."/>
            <person name="O'Malley M.A."/>
            <person name="Stajich J.E."/>
            <person name="Spatafora J.W."/>
            <person name="Visel A."/>
            <person name="Grigoriev I.V."/>
        </authorList>
    </citation>
    <scope>NUCLEOTIDE SEQUENCE [LARGE SCALE GENOMIC DNA]</scope>
    <source>
        <strain evidence="11 12">CBS 931.73</strain>
    </source>
</reference>
<dbReference type="STRING" id="1314790.A0A1Y1YAI4"/>
<dbReference type="GO" id="GO:0030011">
    <property type="term" value="P:maintenance of cell polarity"/>
    <property type="evidence" value="ECO:0007669"/>
    <property type="project" value="TreeGrafter"/>
</dbReference>
<keyword evidence="5" id="KW-0597">Phosphoprotein</keyword>
<feature type="region of interest" description="Disordered" evidence="9">
    <location>
        <begin position="209"/>
        <end position="238"/>
    </location>
</feature>
<accession>A0A1Y1YAI4</accession>
<keyword evidence="12" id="KW-1185">Reference proteome</keyword>
<dbReference type="Proteomes" id="UP000193498">
    <property type="component" value="Unassembled WGS sequence"/>
</dbReference>
<comment type="subcellular location">
    <subcellularLocation>
        <location evidence="1">Cytoplasm</location>
    </subcellularLocation>
</comment>